<evidence type="ECO:0000313" key="2">
    <source>
        <dbReference type="EMBL" id="MFD1528977.1"/>
    </source>
</evidence>
<comment type="caution">
    <text evidence="2">The sequence shown here is derived from an EMBL/GenBank/DDBJ whole genome shotgun (WGS) entry which is preliminary data.</text>
</comment>
<proteinExistence type="predicted"/>
<dbReference type="EMBL" id="JBHUCP010000004">
    <property type="protein sequence ID" value="MFD1528977.1"/>
    <property type="molecule type" value="Genomic_DNA"/>
</dbReference>
<feature type="compositionally biased region" description="Acidic residues" evidence="1">
    <location>
        <begin position="64"/>
        <end position="76"/>
    </location>
</feature>
<protein>
    <submittedName>
        <fullName evidence="2">Molecular chaperone DnaK</fullName>
    </submittedName>
</protein>
<name>A0ABW4FFG2_9PSEU</name>
<reference evidence="3" key="1">
    <citation type="journal article" date="2019" name="Int. J. Syst. Evol. Microbiol.">
        <title>The Global Catalogue of Microorganisms (GCM) 10K type strain sequencing project: providing services to taxonomists for standard genome sequencing and annotation.</title>
        <authorList>
            <consortium name="The Broad Institute Genomics Platform"/>
            <consortium name="The Broad Institute Genome Sequencing Center for Infectious Disease"/>
            <person name="Wu L."/>
            <person name="Ma J."/>
        </authorList>
    </citation>
    <scope>NUCLEOTIDE SEQUENCE [LARGE SCALE GENOMIC DNA]</scope>
    <source>
        <strain evidence="3">JCM 12165</strain>
    </source>
</reference>
<keyword evidence="3" id="KW-1185">Reference proteome</keyword>
<organism evidence="2 3">
    <name type="scientific">Pseudonocardia aurantiaca</name>
    <dbReference type="NCBI Taxonomy" id="75290"/>
    <lineage>
        <taxon>Bacteria</taxon>
        <taxon>Bacillati</taxon>
        <taxon>Actinomycetota</taxon>
        <taxon>Actinomycetes</taxon>
        <taxon>Pseudonocardiales</taxon>
        <taxon>Pseudonocardiaceae</taxon>
        <taxon>Pseudonocardia</taxon>
    </lineage>
</organism>
<feature type="non-terminal residue" evidence="2">
    <location>
        <position position="1"/>
    </location>
</feature>
<feature type="compositionally biased region" description="Gly residues" evidence="1">
    <location>
        <begin position="44"/>
        <end position="58"/>
    </location>
</feature>
<feature type="region of interest" description="Disordered" evidence="1">
    <location>
        <begin position="43"/>
        <end position="76"/>
    </location>
</feature>
<evidence type="ECO:0000313" key="3">
    <source>
        <dbReference type="Proteomes" id="UP001597145"/>
    </source>
</evidence>
<sequence>ERSRAEILVADARRAVEEQAPLDRARQLTGELQQVLGGLSAAGAGAGAGAGGGQGPAPGAGAAADDDVIDAEFDRS</sequence>
<accession>A0ABW4FFG2</accession>
<dbReference type="Proteomes" id="UP001597145">
    <property type="component" value="Unassembled WGS sequence"/>
</dbReference>
<evidence type="ECO:0000256" key="1">
    <source>
        <dbReference type="SAM" id="MobiDB-lite"/>
    </source>
</evidence>
<gene>
    <name evidence="2" type="ORF">ACFSCY_05950</name>
</gene>